<reference evidence="2" key="1">
    <citation type="journal article" date="2020" name="New Phytol.">
        <title>Comparative genomics reveals dynamic genome evolution in host specialist ectomycorrhizal fungi.</title>
        <authorList>
            <person name="Lofgren L.A."/>
            <person name="Nguyen N.H."/>
            <person name="Vilgalys R."/>
            <person name="Ruytinx J."/>
            <person name="Liao H.L."/>
            <person name="Branco S."/>
            <person name="Kuo A."/>
            <person name="LaButti K."/>
            <person name="Lipzen A."/>
            <person name="Andreopoulos W."/>
            <person name="Pangilinan J."/>
            <person name="Riley R."/>
            <person name="Hundley H."/>
            <person name="Na H."/>
            <person name="Barry K."/>
            <person name="Grigoriev I.V."/>
            <person name="Stajich J.E."/>
            <person name="Kennedy P.G."/>
        </authorList>
    </citation>
    <scope>NUCLEOTIDE SEQUENCE</scope>
    <source>
        <strain evidence="2">FC203</strain>
    </source>
</reference>
<feature type="transmembrane region" description="Helical" evidence="1">
    <location>
        <begin position="104"/>
        <end position="126"/>
    </location>
</feature>
<name>A0AAD4DUP8_9AGAM</name>
<dbReference type="RefSeq" id="XP_041219852.1">
    <property type="nucleotide sequence ID" value="XM_041377553.1"/>
</dbReference>
<evidence type="ECO:0000313" key="2">
    <source>
        <dbReference type="EMBL" id="KAG1894276.1"/>
    </source>
</evidence>
<proteinExistence type="predicted"/>
<sequence length="138" mass="15111">MAINTSFLAVQGVATEMVVESILKGSIIFCVGCLFSGVFVQHFSEKMKSLQFTAYYLDQGMTVVVGVFSMPRFFCMLRGKSIMWSGFWFLASAFIDAQHSKPALVTCACCLTIVMCMLSPLAWYGLRAGVTLMLEAAG</sequence>
<dbReference type="AlphaFoldDB" id="A0AAD4DUP8"/>
<keyword evidence="1" id="KW-0812">Transmembrane</keyword>
<feature type="transmembrane region" description="Helical" evidence="1">
    <location>
        <begin position="22"/>
        <end position="40"/>
    </location>
</feature>
<evidence type="ECO:0000313" key="3">
    <source>
        <dbReference type="Proteomes" id="UP001195769"/>
    </source>
</evidence>
<comment type="caution">
    <text evidence="2">The sequence shown here is derived from an EMBL/GenBank/DDBJ whole genome shotgun (WGS) entry which is preliminary data.</text>
</comment>
<dbReference type="GeneID" id="64671851"/>
<keyword evidence="3" id="KW-1185">Reference proteome</keyword>
<dbReference type="Proteomes" id="UP001195769">
    <property type="component" value="Unassembled WGS sequence"/>
</dbReference>
<feature type="transmembrane region" description="Helical" evidence="1">
    <location>
        <begin position="52"/>
        <end position="69"/>
    </location>
</feature>
<organism evidence="2 3">
    <name type="scientific">Suillus fuscotomentosus</name>
    <dbReference type="NCBI Taxonomy" id="1912939"/>
    <lineage>
        <taxon>Eukaryota</taxon>
        <taxon>Fungi</taxon>
        <taxon>Dikarya</taxon>
        <taxon>Basidiomycota</taxon>
        <taxon>Agaricomycotina</taxon>
        <taxon>Agaricomycetes</taxon>
        <taxon>Agaricomycetidae</taxon>
        <taxon>Boletales</taxon>
        <taxon>Suillineae</taxon>
        <taxon>Suillaceae</taxon>
        <taxon>Suillus</taxon>
    </lineage>
</organism>
<keyword evidence="1" id="KW-1133">Transmembrane helix</keyword>
<dbReference type="EMBL" id="JABBWK010000082">
    <property type="protein sequence ID" value="KAG1894276.1"/>
    <property type="molecule type" value="Genomic_DNA"/>
</dbReference>
<accession>A0AAD4DUP8</accession>
<protein>
    <submittedName>
        <fullName evidence="2">Uncharacterized protein</fullName>
    </submittedName>
</protein>
<evidence type="ECO:0000256" key="1">
    <source>
        <dbReference type="SAM" id="Phobius"/>
    </source>
</evidence>
<keyword evidence="1" id="KW-0472">Membrane</keyword>
<gene>
    <name evidence="2" type="ORF">F5891DRAFT_985163</name>
</gene>